<dbReference type="CDD" id="cd06974">
    <property type="entry name" value="TerD_like"/>
    <property type="match status" value="1"/>
</dbReference>
<evidence type="ECO:0000313" key="2">
    <source>
        <dbReference type="EMBL" id="KVP98139.1"/>
    </source>
</evidence>
<dbReference type="GO" id="GO:0046690">
    <property type="term" value="P:response to tellurium ion"/>
    <property type="evidence" value="ECO:0007669"/>
    <property type="project" value="UniProtKB-KW"/>
</dbReference>
<accession>A0AAW3MTA8</accession>
<name>A0AAW3MTA8_9BURK</name>
<dbReference type="InterPro" id="IPR051324">
    <property type="entry name" value="Stress/Tellurium_Resist"/>
</dbReference>
<keyword evidence="1" id="KW-0778">Tellurium resistance</keyword>
<dbReference type="Gene3D" id="2.60.60.30">
    <property type="entry name" value="sav2460 like domains"/>
    <property type="match status" value="1"/>
</dbReference>
<protein>
    <recommendedName>
        <fullName evidence="4">TerD domain-containing protein</fullName>
    </recommendedName>
</protein>
<evidence type="ECO:0008006" key="4">
    <source>
        <dbReference type="Google" id="ProtNLM"/>
    </source>
</evidence>
<evidence type="ECO:0000313" key="3">
    <source>
        <dbReference type="Proteomes" id="UP000056453"/>
    </source>
</evidence>
<sequence>MLTLADAAYRVNSREFNILAAILRTGKLVLPKVDAAAQREMADDYAGPNLGMALHSQLTLESLGFVYGKDVILTLSWMSEADIVHVHSNLVHMLTRALGAHHVYHPMYPNFPEQVLAASDTELLANAWMHYMGDWLGVRILPNYTKAKRAPLKMLEHVKPTVLALAERTAVYDHLQRLINGNASMSEANKAVAMELLGYFSEVYPGRLLEMLGRATIPQKEIRALVGGWLLQNTPVTFRGAEFERLFQTPTDVLRLAAAVSARNLKTADLTLSTPPRFGKLSRGLRRLLLSLLNSLAADSVRAEMFHRREQWVRLGEVLHPGEYQTRFTRAYDHFTALRNNDAPVSWAGKVETRLASRDTLAAIALLSQRPGVFARKLHEVVRKATGTNKEAVVKAFAEVADKVSTPVLVQLRQRMQADLDEVGVQAFSPMAGVGRMWVPRNTAPPVSESSAAFIVQTVTDVLAARFATLPDMGKVYIDPALAGFSVPFAQRTAQKALRTVGRGSRIALGDESIMRAFLWWNESGIDKNGERYTIGRTDLDLSCAVLDDDFNYVTHCSFTQLRAEGMTHSGDITSAPDGACEFIDIDFKRLPVDAAYVALVAYAYTEQNFGDMPEAYLGWMSRADGQSGAIYDARTVRQKVDLTASGQRVLVGYVDVARREFVWADLVLPARCSGFNAIETSTIMTSLLARGIVAPIRPTLGTLLTDHAKARGELVELAEDADIVFSSKLPTAIMPAKAGQKVVTAYDAEVLIADYLQ</sequence>
<organism evidence="2 3">
    <name type="scientific">Burkholderia ubonensis</name>
    <dbReference type="NCBI Taxonomy" id="101571"/>
    <lineage>
        <taxon>Bacteria</taxon>
        <taxon>Pseudomonadati</taxon>
        <taxon>Pseudomonadota</taxon>
        <taxon>Betaproteobacteria</taxon>
        <taxon>Burkholderiales</taxon>
        <taxon>Burkholderiaceae</taxon>
        <taxon>Burkholderia</taxon>
        <taxon>Burkholderia cepacia complex</taxon>
    </lineage>
</organism>
<dbReference type="PANTHER" id="PTHR32097">
    <property type="entry name" value="CAMP-BINDING PROTEIN 1-RELATED"/>
    <property type="match status" value="1"/>
</dbReference>
<comment type="caution">
    <text evidence="2">The sequence shown here is derived from an EMBL/GenBank/DDBJ whole genome shotgun (WGS) entry which is preliminary data.</text>
</comment>
<dbReference type="AlphaFoldDB" id="A0AAW3MTA8"/>
<evidence type="ECO:0000256" key="1">
    <source>
        <dbReference type="ARBA" id="ARBA00022686"/>
    </source>
</evidence>
<keyword evidence="3" id="KW-1185">Reference proteome</keyword>
<reference evidence="2 3" key="1">
    <citation type="submission" date="2015-11" db="EMBL/GenBank/DDBJ databases">
        <title>Expanding the genomic diversity of Burkholderia species for the development of highly accurate diagnostics.</title>
        <authorList>
            <person name="Sahl J."/>
            <person name="Keim P."/>
            <person name="Wagner D."/>
        </authorList>
    </citation>
    <scope>NUCLEOTIDE SEQUENCE [LARGE SCALE GENOMIC DNA]</scope>
    <source>
        <strain evidence="2 3">MSMB1808WGS</strain>
    </source>
</reference>
<dbReference type="EMBL" id="LPBJ01000047">
    <property type="protein sequence ID" value="KVP98139.1"/>
    <property type="molecule type" value="Genomic_DNA"/>
</dbReference>
<gene>
    <name evidence="2" type="ORF">WJ96_06085</name>
</gene>
<dbReference type="PANTHER" id="PTHR32097:SF18">
    <property type="entry name" value="RING-TYPE DOMAIN-CONTAINING PROTEIN"/>
    <property type="match status" value="1"/>
</dbReference>
<dbReference type="RefSeq" id="WP_059954220.1">
    <property type="nucleotide sequence ID" value="NZ_LPBJ01000047.1"/>
</dbReference>
<dbReference type="Proteomes" id="UP000056453">
    <property type="component" value="Unassembled WGS sequence"/>
</dbReference>
<dbReference type="InterPro" id="IPR003325">
    <property type="entry name" value="TerD"/>
</dbReference>
<proteinExistence type="predicted"/>